<proteinExistence type="inferred from homology"/>
<comment type="caution">
    <text evidence="5">The sequence shown here is derived from an EMBL/GenBank/DDBJ whole genome shotgun (WGS) entry which is preliminary data.</text>
</comment>
<comment type="similarity">
    <text evidence="1">Belongs to the 'phage' integrase family.</text>
</comment>
<dbReference type="InterPro" id="IPR013762">
    <property type="entry name" value="Integrase-like_cat_sf"/>
</dbReference>
<accession>A0A8J3IF83</accession>
<protein>
    <recommendedName>
        <fullName evidence="4">Tyr recombinase domain-containing protein</fullName>
    </recommendedName>
</protein>
<keyword evidence="6" id="KW-1185">Reference proteome</keyword>
<dbReference type="EMBL" id="BNJK01000001">
    <property type="protein sequence ID" value="GHO90109.1"/>
    <property type="molecule type" value="Genomic_DNA"/>
</dbReference>
<keyword evidence="3" id="KW-0233">DNA recombination</keyword>
<evidence type="ECO:0000313" key="6">
    <source>
        <dbReference type="Proteomes" id="UP000597444"/>
    </source>
</evidence>
<feature type="domain" description="Tyr recombinase" evidence="4">
    <location>
        <begin position="1"/>
        <end position="184"/>
    </location>
</feature>
<dbReference type="InterPro" id="IPR002104">
    <property type="entry name" value="Integrase_catalytic"/>
</dbReference>
<dbReference type="Gene3D" id="1.10.443.10">
    <property type="entry name" value="Intergrase catalytic core"/>
    <property type="match status" value="1"/>
</dbReference>
<evidence type="ECO:0000259" key="4">
    <source>
        <dbReference type="PROSITE" id="PS51898"/>
    </source>
</evidence>
<dbReference type="GO" id="GO:0006310">
    <property type="term" value="P:DNA recombination"/>
    <property type="evidence" value="ECO:0007669"/>
    <property type="project" value="UniProtKB-KW"/>
</dbReference>
<evidence type="ECO:0000256" key="1">
    <source>
        <dbReference type="ARBA" id="ARBA00008857"/>
    </source>
</evidence>
<dbReference type="PANTHER" id="PTHR30349:SF41">
    <property type="entry name" value="INTEGRASE_RECOMBINASE PROTEIN MJ0367-RELATED"/>
    <property type="match status" value="1"/>
</dbReference>
<dbReference type="GO" id="GO:0015074">
    <property type="term" value="P:DNA integration"/>
    <property type="evidence" value="ECO:0007669"/>
    <property type="project" value="InterPro"/>
</dbReference>
<dbReference type="InterPro" id="IPR011010">
    <property type="entry name" value="DNA_brk_join_enz"/>
</dbReference>
<dbReference type="AlphaFoldDB" id="A0A8J3IF83"/>
<gene>
    <name evidence="5" type="ORF">KSF_001570</name>
</gene>
<evidence type="ECO:0000256" key="2">
    <source>
        <dbReference type="ARBA" id="ARBA00023125"/>
    </source>
</evidence>
<dbReference type="Pfam" id="PF00589">
    <property type="entry name" value="Phage_integrase"/>
    <property type="match status" value="1"/>
</dbReference>
<keyword evidence="2" id="KW-0238">DNA-binding</keyword>
<organism evidence="5 6">
    <name type="scientific">Reticulibacter mediterranei</name>
    <dbReference type="NCBI Taxonomy" id="2778369"/>
    <lineage>
        <taxon>Bacteria</taxon>
        <taxon>Bacillati</taxon>
        <taxon>Chloroflexota</taxon>
        <taxon>Ktedonobacteria</taxon>
        <taxon>Ktedonobacterales</taxon>
        <taxon>Reticulibacteraceae</taxon>
        <taxon>Reticulibacter</taxon>
    </lineage>
</organism>
<dbReference type="Proteomes" id="UP000597444">
    <property type="component" value="Unassembled WGS sequence"/>
</dbReference>
<sequence>MEAIREISCPYQRAALLIARWSGARRDEIARLPLSCLDSYPDGTPRLHIPAGKMKRERIVPLNEEAAHAIQAVQAIRQRERDRGFRDTQTGVLTRYLFVRRGRRLSCDYLFAYALGEVCQTTGLVTPDKHPTITAHRFRHTVGTQLAERGARTRTIMNILGYSTASMSMIYAHISDQEVLHDYQAVLGPGANTLLLEEVYIWTLSFLSTRSCLDQLMRDSCTFLAFHYSFVGLGLLAHQ</sequence>
<evidence type="ECO:0000313" key="5">
    <source>
        <dbReference type="EMBL" id="GHO90109.1"/>
    </source>
</evidence>
<dbReference type="SUPFAM" id="SSF56349">
    <property type="entry name" value="DNA breaking-rejoining enzymes"/>
    <property type="match status" value="1"/>
</dbReference>
<dbReference type="PANTHER" id="PTHR30349">
    <property type="entry name" value="PHAGE INTEGRASE-RELATED"/>
    <property type="match status" value="1"/>
</dbReference>
<dbReference type="PROSITE" id="PS51898">
    <property type="entry name" value="TYR_RECOMBINASE"/>
    <property type="match status" value="1"/>
</dbReference>
<dbReference type="InterPro" id="IPR050090">
    <property type="entry name" value="Tyrosine_recombinase_XerCD"/>
</dbReference>
<dbReference type="RefSeq" id="WP_220201108.1">
    <property type="nucleotide sequence ID" value="NZ_BNJK01000001.1"/>
</dbReference>
<reference evidence="5" key="1">
    <citation type="submission" date="2020-10" db="EMBL/GenBank/DDBJ databases">
        <title>Taxonomic study of unclassified bacteria belonging to the class Ktedonobacteria.</title>
        <authorList>
            <person name="Yabe S."/>
            <person name="Wang C.M."/>
            <person name="Zheng Y."/>
            <person name="Sakai Y."/>
            <person name="Cavaletti L."/>
            <person name="Monciardini P."/>
            <person name="Donadio S."/>
        </authorList>
    </citation>
    <scope>NUCLEOTIDE SEQUENCE</scope>
    <source>
        <strain evidence="5">ID150040</strain>
    </source>
</reference>
<name>A0A8J3IF83_9CHLR</name>
<dbReference type="GO" id="GO:0003677">
    <property type="term" value="F:DNA binding"/>
    <property type="evidence" value="ECO:0007669"/>
    <property type="project" value="UniProtKB-KW"/>
</dbReference>
<evidence type="ECO:0000256" key="3">
    <source>
        <dbReference type="ARBA" id="ARBA00023172"/>
    </source>
</evidence>